<keyword evidence="1" id="KW-1133">Transmembrane helix</keyword>
<feature type="transmembrane region" description="Helical" evidence="1">
    <location>
        <begin position="182"/>
        <end position="201"/>
    </location>
</feature>
<sequence>MTDRILPYTRVVGAIIIPFLVAAFVILYPLADHTDTLFAWTIAPPLTAMLLGSAYFGGIWFFVHVVRPNRWHAVRYGFPAVLLFATLLAVATFLHWGKFHFGHISFIVWVTLYVTTPLMVLVAMILNRREDPRVPDERDVVIPAWVRILLAVVGLAALVVGLCLFVVPQIAIDVWGWKLTPLTARVCGAILTLPGMVNVWMLGDSRWSAFRQVFQAQLASLVFIALALAIRNRELLWARPSAAMFVCGILVSLLAYAAIYIWAEVRLRRLNG</sequence>
<dbReference type="AlphaFoldDB" id="A0A9W6HA13"/>
<evidence type="ECO:0000313" key="2">
    <source>
        <dbReference type="EMBL" id="GLJ76300.1"/>
    </source>
</evidence>
<protein>
    <recommendedName>
        <fullName evidence="4">Transmembrane protein</fullName>
    </recommendedName>
</protein>
<feature type="transmembrane region" description="Helical" evidence="1">
    <location>
        <begin position="12"/>
        <end position="31"/>
    </location>
</feature>
<proteinExistence type="predicted"/>
<reference evidence="2" key="2">
    <citation type="submission" date="2023-01" db="EMBL/GenBank/DDBJ databases">
        <authorList>
            <person name="Sun Q."/>
            <person name="Evtushenko L."/>
        </authorList>
    </citation>
    <scope>NUCLEOTIDE SEQUENCE</scope>
    <source>
        <strain evidence="2">VKM Ac-1401</strain>
    </source>
</reference>
<keyword evidence="3" id="KW-1185">Reference proteome</keyword>
<evidence type="ECO:0000313" key="3">
    <source>
        <dbReference type="Proteomes" id="UP001142372"/>
    </source>
</evidence>
<organism evidence="2 3">
    <name type="scientific">Leifsonia poae</name>
    <dbReference type="NCBI Taxonomy" id="110933"/>
    <lineage>
        <taxon>Bacteria</taxon>
        <taxon>Bacillati</taxon>
        <taxon>Actinomycetota</taxon>
        <taxon>Actinomycetes</taxon>
        <taxon>Micrococcales</taxon>
        <taxon>Microbacteriaceae</taxon>
        <taxon>Leifsonia</taxon>
    </lineage>
</organism>
<reference evidence="2" key="1">
    <citation type="journal article" date="2014" name="Int. J. Syst. Evol. Microbiol.">
        <title>Complete genome sequence of Corynebacterium casei LMG S-19264T (=DSM 44701T), isolated from a smear-ripened cheese.</title>
        <authorList>
            <consortium name="US DOE Joint Genome Institute (JGI-PGF)"/>
            <person name="Walter F."/>
            <person name="Albersmeier A."/>
            <person name="Kalinowski J."/>
            <person name="Ruckert C."/>
        </authorList>
    </citation>
    <scope>NUCLEOTIDE SEQUENCE</scope>
    <source>
        <strain evidence="2">VKM Ac-1401</strain>
    </source>
</reference>
<feature type="transmembrane region" description="Helical" evidence="1">
    <location>
        <begin position="37"/>
        <end position="62"/>
    </location>
</feature>
<dbReference type="RefSeq" id="WP_271176958.1">
    <property type="nucleotide sequence ID" value="NZ_BAAAJO010000005.1"/>
</dbReference>
<dbReference type="Proteomes" id="UP001142372">
    <property type="component" value="Unassembled WGS sequence"/>
</dbReference>
<keyword evidence="1" id="KW-0472">Membrane</keyword>
<feature type="transmembrane region" description="Helical" evidence="1">
    <location>
        <begin position="148"/>
        <end position="170"/>
    </location>
</feature>
<feature type="transmembrane region" description="Helical" evidence="1">
    <location>
        <begin position="242"/>
        <end position="263"/>
    </location>
</feature>
<name>A0A9W6HA13_9MICO</name>
<feature type="transmembrane region" description="Helical" evidence="1">
    <location>
        <begin position="106"/>
        <end position="127"/>
    </location>
</feature>
<gene>
    <name evidence="2" type="ORF">GCM10017584_18740</name>
</gene>
<comment type="caution">
    <text evidence="2">The sequence shown here is derived from an EMBL/GenBank/DDBJ whole genome shotgun (WGS) entry which is preliminary data.</text>
</comment>
<keyword evidence="1" id="KW-0812">Transmembrane</keyword>
<evidence type="ECO:0000256" key="1">
    <source>
        <dbReference type="SAM" id="Phobius"/>
    </source>
</evidence>
<feature type="transmembrane region" description="Helical" evidence="1">
    <location>
        <begin position="74"/>
        <end position="94"/>
    </location>
</feature>
<feature type="transmembrane region" description="Helical" evidence="1">
    <location>
        <begin position="213"/>
        <end position="230"/>
    </location>
</feature>
<dbReference type="EMBL" id="BSEN01000006">
    <property type="protein sequence ID" value="GLJ76300.1"/>
    <property type="molecule type" value="Genomic_DNA"/>
</dbReference>
<evidence type="ECO:0008006" key="4">
    <source>
        <dbReference type="Google" id="ProtNLM"/>
    </source>
</evidence>
<accession>A0A9W6HA13</accession>